<feature type="coiled-coil region" evidence="1">
    <location>
        <begin position="114"/>
        <end position="141"/>
    </location>
</feature>
<dbReference type="EMBL" id="CAJOBA010004458">
    <property type="protein sequence ID" value="CAF3713685.1"/>
    <property type="molecule type" value="Genomic_DNA"/>
</dbReference>
<dbReference type="Proteomes" id="UP000677228">
    <property type="component" value="Unassembled WGS sequence"/>
</dbReference>
<evidence type="ECO:0000313" key="5">
    <source>
        <dbReference type="EMBL" id="CAF3713685.1"/>
    </source>
</evidence>
<name>A0A815G6X0_9BILA</name>
<keyword evidence="2" id="KW-0472">Membrane</keyword>
<evidence type="ECO:0000313" key="6">
    <source>
        <dbReference type="EMBL" id="CAF4190940.1"/>
    </source>
</evidence>
<dbReference type="EMBL" id="CAJNOK010004454">
    <property type="protein sequence ID" value="CAF0938220.1"/>
    <property type="molecule type" value="Genomic_DNA"/>
</dbReference>
<evidence type="ECO:0000313" key="7">
    <source>
        <dbReference type="Proteomes" id="UP000663829"/>
    </source>
</evidence>
<dbReference type="Proteomes" id="UP000681722">
    <property type="component" value="Unassembled WGS sequence"/>
</dbReference>
<keyword evidence="1" id="KW-0175">Coiled coil</keyword>
<keyword evidence="2" id="KW-1133">Transmembrane helix</keyword>
<keyword evidence="7" id="KW-1185">Reference proteome</keyword>
<gene>
    <name evidence="4" type="ORF">GPM918_LOCUS30129</name>
    <name evidence="3" type="ORF">OVA965_LOCUS11497</name>
    <name evidence="6" type="ORF">SRO942_LOCUS30731</name>
    <name evidence="5" type="ORF">TMI583_LOCUS11498</name>
</gene>
<dbReference type="Proteomes" id="UP000682733">
    <property type="component" value="Unassembled WGS sequence"/>
</dbReference>
<proteinExistence type="predicted"/>
<evidence type="ECO:0000256" key="2">
    <source>
        <dbReference type="SAM" id="Phobius"/>
    </source>
</evidence>
<dbReference type="EMBL" id="CAJOBC010055243">
    <property type="protein sequence ID" value="CAF4190940.1"/>
    <property type="molecule type" value="Genomic_DNA"/>
</dbReference>
<reference evidence="4" key="1">
    <citation type="submission" date="2021-02" db="EMBL/GenBank/DDBJ databases">
        <authorList>
            <person name="Nowell W R."/>
        </authorList>
    </citation>
    <scope>NUCLEOTIDE SEQUENCE</scope>
</reference>
<organism evidence="4 7">
    <name type="scientific">Didymodactylos carnosus</name>
    <dbReference type="NCBI Taxonomy" id="1234261"/>
    <lineage>
        <taxon>Eukaryota</taxon>
        <taxon>Metazoa</taxon>
        <taxon>Spiralia</taxon>
        <taxon>Gnathifera</taxon>
        <taxon>Rotifera</taxon>
        <taxon>Eurotatoria</taxon>
        <taxon>Bdelloidea</taxon>
        <taxon>Philodinida</taxon>
        <taxon>Philodinidae</taxon>
        <taxon>Didymodactylos</taxon>
    </lineage>
</organism>
<feature type="transmembrane region" description="Helical" evidence="2">
    <location>
        <begin position="290"/>
        <end position="311"/>
    </location>
</feature>
<evidence type="ECO:0000313" key="3">
    <source>
        <dbReference type="EMBL" id="CAF0938220.1"/>
    </source>
</evidence>
<sequence length="426" mass="47254">MDSNNTCDMTIDNTTDNCDVSRQIIEMARKQQQMQEEGVKAYIEGISEKLLRVDSWETFNAGEIAESSLQVAVKGNGFLAGDDQTHRFRHFLSIATNFSSLPFAEKLLKIPELVESIKQLIESMIKEVQEYSDMANELRDLIQCFIRMVMQVKHNVNMMLPLLTAATSQLLVVEDVMNTDPTQALNETDKKDVKLALDRMSTGIQNLLSIAKSSKTESQKLDDRIHNMTGSVQSKKMIVKERLEIAEFCFKHSVKAGAVGGAAAAGGCVVAETFGGVGALVIAGTAFPPVGAIVSAFILGGICAATATVLVKKFWVRYQHKALSYLEKIFEGLVHLNSANMNFMRYMTDTEEKANTVSQHLQDIQLCLKSERQRRVNRDVCTRTIKSTNAMIESLNQISAIDTQRTDTTTMLNFSKTKTVTNAITN</sequence>
<accession>A0A815G6X0</accession>
<comment type="caution">
    <text evidence="4">The sequence shown here is derived from an EMBL/GenBank/DDBJ whole genome shotgun (WGS) entry which is preliminary data.</text>
</comment>
<protein>
    <submittedName>
        <fullName evidence="4">Uncharacterized protein</fullName>
    </submittedName>
</protein>
<dbReference type="OrthoDB" id="10006233at2759"/>
<evidence type="ECO:0000256" key="1">
    <source>
        <dbReference type="SAM" id="Coils"/>
    </source>
</evidence>
<dbReference type="EMBL" id="CAJNOQ010014091">
    <property type="protein sequence ID" value="CAF1334702.1"/>
    <property type="molecule type" value="Genomic_DNA"/>
</dbReference>
<dbReference type="AlphaFoldDB" id="A0A815G6X0"/>
<dbReference type="Proteomes" id="UP000663829">
    <property type="component" value="Unassembled WGS sequence"/>
</dbReference>
<evidence type="ECO:0000313" key="4">
    <source>
        <dbReference type="EMBL" id="CAF1334702.1"/>
    </source>
</evidence>
<keyword evidence="2" id="KW-0812">Transmembrane</keyword>